<comment type="caution">
    <text evidence="1">The sequence shown here is derived from an EMBL/GenBank/DDBJ whole genome shotgun (WGS) entry which is preliminary data.</text>
</comment>
<accession>A0ABT0H5Y0</accession>
<protein>
    <recommendedName>
        <fullName evidence="3">DUF3375 domain-containing protein</fullName>
    </recommendedName>
</protein>
<proteinExistence type="predicted"/>
<dbReference type="RefSeq" id="WP_248412017.1">
    <property type="nucleotide sequence ID" value="NZ_JALPQF010000003.1"/>
</dbReference>
<reference evidence="1" key="1">
    <citation type="submission" date="2022-04" db="EMBL/GenBank/DDBJ databases">
        <authorList>
            <person name="Ren T."/>
        </authorList>
    </citation>
    <scope>NUCLEOTIDE SEQUENCE</scope>
    <source>
        <strain evidence="1">F63249</strain>
    </source>
</reference>
<dbReference type="EMBL" id="JALPQF010000003">
    <property type="protein sequence ID" value="MCK8479766.1"/>
    <property type="molecule type" value="Genomic_DNA"/>
</dbReference>
<organism evidence="1 2">
    <name type="scientific">Psychroserpens algicola</name>
    <dbReference type="NCBI Taxonomy" id="1719034"/>
    <lineage>
        <taxon>Bacteria</taxon>
        <taxon>Pseudomonadati</taxon>
        <taxon>Bacteroidota</taxon>
        <taxon>Flavobacteriia</taxon>
        <taxon>Flavobacteriales</taxon>
        <taxon>Flavobacteriaceae</taxon>
        <taxon>Psychroserpens</taxon>
    </lineage>
</organism>
<evidence type="ECO:0008006" key="3">
    <source>
        <dbReference type="Google" id="ProtNLM"/>
    </source>
</evidence>
<name>A0ABT0H5Y0_9FLAO</name>
<keyword evidence="2" id="KW-1185">Reference proteome</keyword>
<dbReference type="Proteomes" id="UP001203687">
    <property type="component" value="Unassembled WGS sequence"/>
</dbReference>
<evidence type="ECO:0000313" key="1">
    <source>
        <dbReference type="EMBL" id="MCK8479766.1"/>
    </source>
</evidence>
<sequence>MEYALDEVLEIASIGKPQVEKLTQELLHFFIEHPRNYPYKYILTSHAARFLDFLGNKLFNEHKHFPLRKTFQNYGLFKAETIEEITDFKVWFENNFKNSSRTLIENHLEAFKDVINESIIRLNKIISSPDNVALDNLDEFTQLFRDSISRSDEINETLQLSGNLRAQIRTVVEYFDNRVASVNHILAQKDPQILKDLKADYDAALLIKTEVFNFFDLVKEKLDQIIDRYIYADKQLANFKENFRTRTQFQRNLRKFLEVSLEAAVYDRNEGIRFYKPLEIKTIPEERFKYLNVKKYDTFIKKKSYVLEQELDPVYALEQTKNANVALDKQEEVARQLNIFKINLSKQVDTDLTEEFYRLLEETNDENIALKVVFDILKYASKHKEYDLKIEQNIPEKYQDKNILIWQMNILQKQ</sequence>
<evidence type="ECO:0000313" key="2">
    <source>
        <dbReference type="Proteomes" id="UP001203687"/>
    </source>
</evidence>
<gene>
    <name evidence="1" type="ORF">MUY34_03990</name>
</gene>